<proteinExistence type="predicted"/>
<organism evidence="2 3">
    <name type="scientific">Methylocystis heyeri</name>
    <dbReference type="NCBI Taxonomy" id="391905"/>
    <lineage>
        <taxon>Bacteria</taxon>
        <taxon>Pseudomonadati</taxon>
        <taxon>Pseudomonadota</taxon>
        <taxon>Alphaproteobacteria</taxon>
        <taxon>Hyphomicrobiales</taxon>
        <taxon>Methylocystaceae</taxon>
        <taxon>Methylocystis</taxon>
    </lineage>
</organism>
<keyword evidence="3" id="KW-1185">Reference proteome</keyword>
<evidence type="ECO:0000259" key="1">
    <source>
        <dbReference type="Pfam" id="PF01243"/>
    </source>
</evidence>
<dbReference type="InterPro" id="IPR011576">
    <property type="entry name" value="Pyridox_Oxase_N"/>
</dbReference>
<sequence>MTLEEFDQALGDILEQVPVVTLATCADGVPWATDVYFATQGRRLVFLSSPTSRHCRNLAAQPTCAATIHPVVASWRDIRGVQMEGRAEPLSELLDKASAMAAYVTKFPFVADLLTHPGEVARKAARVTPHVFIPTRIRYLDNRLGFGTRFVVRLEDGLPLGSPEREDSQ</sequence>
<dbReference type="InterPro" id="IPR012349">
    <property type="entry name" value="Split_barrel_FMN-bd"/>
</dbReference>
<evidence type="ECO:0000313" key="3">
    <source>
        <dbReference type="Proteomes" id="UP000309061"/>
    </source>
</evidence>
<dbReference type="EMBL" id="CP046052">
    <property type="protein sequence ID" value="QGM46783.1"/>
    <property type="molecule type" value="Genomic_DNA"/>
</dbReference>
<dbReference type="Gene3D" id="2.30.110.10">
    <property type="entry name" value="Electron Transport, Fmn-binding Protein, Chain A"/>
    <property type="match status" value="1"/>
</dbReference>
<dbReference type="OrthoDB" id="8447155at2"/>
<gene>
    <name evidence="2" type="ORF">H2LOC_014370</name>
</gene>
<reference evidence="2 3" key="1">
    <citation type="submission" date="2019-11" db="EMBL/GenBank/DDBJ databases">
        <title>The genome sequence of Methylocystis heyeri.</title>
        <authorList>
            <person name="Oshkin I.Y."/>
            <person name="Miroshnikov K."/>
            <person name="Dedysh S.N."/>
        </authorList>
    </citation>
    <scope>NUCLEOTIDE SEQUENCE [LARGE SCALE GENOMIC DNA]</scope>
    <source>
        <strain evidence="2 3">H2</strain>
    </source>
</reference>
<dbReference type="KEGG" id="mhey:H2LOC_014370"/>
<name>A0A6B8KJM6_9HYPH</name>
<dbReference type="AlphaFoldDB" id="A0A6B8KJM6"/>
<evidence type="ECO:0000313" key="2">
    <source>
        <dbReference type="EMBL" id="QGM46783.1"/>
    </source>
</evidence>
<dbReference type="Proteomes" id="UP000309061">
    <property type="component" value="Chromosome"/>
</dbReference>
<dbReference type="Pfam" id="PF01243">
    <property type="entry name" value="PNPOx_N"/>
    <property type="match status" value="1"/>
</dbReference>
<protein>
    <recommendedName>
        <fullName evidence="1">Pyridoxamine 5'-phosphate oxidase N-terminal domain-containing protein</fullName>
    </recommendedName>
</protein>
<accession>A0A6B8KJM6</accession>
<dbReference type="RefSeq" id="WP_136497671.1">
    <property type="nucleotide sequence ID" value="NZ_CP046052.1"/>
</dbReference>
<dbReference type="SUPFAM" id="SSF50475">
    <property type="entry name" value="FMN-binding split barrel"/>
    <property type="match status" value="1"/>
</dbReference>
<feature type="domain" description="Pyridoxamine 5'-phosphate oxidase N-terminal" evidence="1">
    <location>
        <begin position="7"/>
        <end position="129"/>
    </location>
</feature>